<keyword evidence="2 3" id="KW-0808">Transferase</keyword>
<dbReference type="AlphaFoldDB" id="Q0YSI7"/>
<evidence type="ECO:0000256" key="2">
    <source>
        <dbReference type="ARBA" id="ARBA00022679"/>
    </source>
</evidence>
<proteinExistence type="predicted"/>
<reference evidence="3 4" key="1">
    <citation type="submission" date="2006-07" db="EMBL/GenBank/DDBJ databases">
        <title>Annotation of the draft genome assembly of Chlorobium ferroxidans DSM 13031.</title>
        <authorList>
            <consortium name="US DOE Joint Genome Institute (JGI-ORNL)"/>
            <person name="Larimer F."/>
            <person name="Land M."/>
            <person name="Hauser L."/>
        </authorList>
    </citation>
    <scope>NUCLEOTIDE SEQUENCE [LARGE SCALE GENOMIC DNA]</scope>
    <source>
        <strain evidence="3 4">DSM 13031</strain>
    </source>
</reference>
<gene>
    <name evidence="3" type="ORF">CferDRAFT_1219</name>
</gene>
<dbReference type="GO" id="GO:0008713">
    <property type="term" value="F:ADP-heptose-lipopolysaccharide heptosyltransferase activity"/>
    <property type="evidence" value="ECO:0007669"/>
    <property type="project" value="TreeGrafter"/>
</dbReference>
<evidence type="ECO:0000313" key="3">
    <source>
        <dbReference type="EMBL" id="EAT59212.1"/>
    </source>
</evidence>
<dbReference type="CDD" id="cd03789">
    <property type="entry name" value="GT9_LPS_heptosyltransferase"/>
    <property type="match status" value="1"/>
</dbReference>
<reference evidence="3 4" key="2">
    <citation type="submission" date="2006-07" db="EMBL/GenBank/DDBJ databases">
        <title>Sequencing of the draft genome and assembly of Chlorobium ferroxidans DSM 13031.</title>
        <authorList>
            <consortium name="US DOE Joint Genome Institute (JGI-PGF)"/>
            <person name="Copeland A."/>
            <person name="Lucas S."/>
            <person name="Lapidus A."/>
            <person name="Barry K."/>
            <person name="Glavina del Rio T."/>
            <person name="Dalin E."/>
            <person name="Tice H."/>
            <person name="Bruce D."/>
            <person name="Pitluck S."/>
            <person name="Richardson P."/>
        </authorList>
    </citation>
    <scope>NUCLEOTIDE SEQUENCE [LARGE SCALE GENOMIC DNA]</scope>
    <source>
        <strain evidence="3 4">DSM 13031</strain>
    </source>
</reference>
<dbReference type="RefSeq" id="WP_006366065.1">
    <property type="nucleotide sequence ID" value="NZ_AASE01000006.1"/>
</dbReference>
<dbReference type="PANTHER" id="PTHR30160:SF1">
    <property type="entry name" value="LIPOPOLYSACCHARIDE 1,2-N-ACETYLGLUCOSAMINETRANSFERASE-RELATED"/>
    <property type="match status" value="1"/>
</dbReference>
<dbReference type="Pfam" id="PF01075">
    <property type="entry name" value="Glyco_transf_9"/>
    <property type="match status" value="1"/>
</dbReference>
<keyword evidence="1" id="KW-0328">Glycosyltransferase</keyword>
<dbReference type="InterPro" id="IPR002201">
    <property type="entry name" value="Glyco_trans_9"/>
</dbReference>
<evidence type="ECO:0000256" key="1">
    <source>
        <dbReference type="ARBA" id="ARBA00022676"/>
    </source>
</evidence>
<dbReference type="OrthoDB" id="9797795at2"/>
<keyword evidence="4" id="KW-1185">Reference proteome</keyword>
<name>Q0YSI7_9CHLB</name>
<accession>Q0YSI7</accession>
<dbReference type="Gene3D" id="3.40.50.2000">
    <property type="entry name" value="Glycogen Phosphorylase B"/>
    <property type="match status" value="2"/>
</dbReference>
<dbReference type="Proteomes" id="UP000004162">
    <property type="component" value="Unassembled WGS sequence"/>
</dbReference>
<sequence>MKSKKKDHRVFRQHFAKSLQFVGKRPENIPPFQETPESIVILARECYGDCILLTPLIGTLRREFPELAIHVIAFSQIIFNFFSADKNVTAVYHAKRNMPRYYKGILSKKFDLLFNPKDHPSFHFLIQSVLVRARSKVSHFSPSHEGLFDHLISMEPNTHESLKNLALLNFLGTKTLKPPCRPYLPVMPVSHETEAFLKSLEPGKYIGINISAGHIGGHRTLQQWSELVQAFPDEQFIIFSTPQDLEEKRALEKPHTNIIESPSTRNIYEVGEIVRKLRLLITPDTSLVHIAACSDTPLIALYREYLADRTQFGPLSTIQKVIISQTPDIIDIDPAELSSALREMLKKLS</sequence>
<dbReference type="PANTHER" id="PTHR30160">
    <property type="entry name" value="TETRAACYLDISACCHARIDE 4'-KINASE-RELATED"/>
    <property type="match status" value="1"/>
</dbReference>
<dbReference type="GO" id="GO:0005829">
    <property type="term" value="C:cytosol"/>
    <property type="evidence" value="ECO:0007669"/>
    <property type="project" value="TreeGrafter"/>
</dbReference>
<comment type="caution">
    <text evidence="3">The sequence shown here is derived from an EMBL/GenBank/DDBJ whole genome shotgun (WGS) entry which is preliminary data.</text>
</comment>
<evidence type="ECO:0000313" key="4">
    <source>
        <dbReference type="Proteomes" id="UP000004162"/>
    </source>
</evidence>
<dbReference type="EMBL" id="AASE01000006">
    <property type="protein sequence ID" value="EAT59212.1"/>
    <property type="molecule type" value="Genomic_DNA"/>
</dbReference>
<organism evidence="3 4">
    <name type="scientific">Chlorobium ferrooxidans DSM 13031</name>
    <dbReference type="NCBI Taxonomy" id="377431"/>
    <lineage>
        <taxon>Bacteria</taxon>
        <taxon>Pseudomonadati</taxon>
        <taxon>Chlorobiota</taxon>
        <taxon>Chlorobiia</taxon>
        <taxon>Chlorobiales</taxon>
        <taxon>Chlorobiaceae</taxon>
        <taxon>Chlorobium/Pelodictyon group</taxon>
        <taxon>Chlorobium</taxon>
    </lineage>
</organism>
<dbReference type="GO" id="GO:0009244">
    <property type="term" value="P:lipopolysaccharide core region biosynthetic process"/>
    <property type="evidence" value="ECO:0007669"/>
    <property type="project" value="TreeGrafter"/>
</dbReference>
<dbReference type="InterPro" id="IPR051199">
    <property type="entry name" value="LPS_LOS_Heptosyltrfase"/>
</dbReference>
<protein>
    <submittedName>
        <fullName evidence="3">Glycosyl transferase, family 9</fullName>
    </submittedName>
</protein>
<dbReference type="SUPFAM" id="SSF53756">
    <property type="entry name" value="UDP-Glycosyltransferase/glycogen phosphorylase"/>
    <property type="match status" value="1"/>
</dbReference>